<proteinExistence type="predicted"/>
<dbReference type="InterPro" id="IPR040439">
    <property type="entry name" value="FAM237A/B"/>
</dbReference>
<feature type="chain" id="PRO_5038648968" evidence="1">
    <location>
        <begin position="25"/>
        <end position="146"/>
    </location>
</feature>
<dbReference type="PANTHER" id="PTHR36690:SF1">
    <property type="entry name" value="PROTEIN FAM237B"/>
    <property type="match status" value="1"/>
</dbReference>
<dbReference type="AlphaFoldDB" id="A0A9D3XEM7"/>
<accession>A0A9D3XEM7</accession>
<feature type="signal peptide" evidence="1">
    <location>
        <begin position="1"/>
        <end position="24"/>
    </location>
</feature>
<keyword evidence="3" id="KW-1185">Reference proteome</keyword>
<dbReference type="EMBL" id="JAHDVG010000474">
    <property type="protein sequence ID" value="KAH1177953.1"/>
    <property type="molecule type" value="Genomic_DNA"/>
</dbReference>
<gene>
    <name evidence="2" type="ORF">KIL84_011655</name>
</gene>
<reference evidence="2" key="1">
    <citation type="submission" date="2021-09" db="EMBL/GenBank/DDBJ databases">
        <title>The genome of Mauremys mutica provides insights into the evolution of semi-aquatic lifestyle.</title>
        <authorList>
            <person name="Gong S."/>
            <person name="Gao Y."/>
        </authorList>
    </citation>
    <scope>NUCLEOTIDE SEQUENCE</scope>
    <source>
        <strain evidence="2">MM-2020</strain>
        <tissue evidence="2">Muscle</tissue>
    </source>
</reference>
<comment type="caution">
    <text evidence="2">The sequence shown here is derived from an EMBL/GenBank/DDBJ whole genome shotgun (WGS) entry which is preliminary data.</text>
</comment>
<evidence type="ECO:0000313" key="2">
    <source>
        <dbReference type="EMBL" id="KAH1177953.1"/>
    </source>
</evidence>
<dbReference type="Proteomes" id="UP000827986">
    <property type="component" value="Unassembled WGS sequence"/>
</dbReference>
<name>A0A9D3XEM7_9SAUR</name>
<evidence type="ECO:0000256" key="1">
    <source>
        <dbReference type="SAM" id="SignalP"/>
    </source>
</evidence>
<organism evidence="2 3">
    <name type="scientific">Mauremys mutica</name>
    <name type="common">yellowpond turtle</name>
    <dbReference type="NCBI Taxonomy" id="74926"/>
    <lineage>
        <taxon>Eukaryota</taxon>
        <taxon>Metazoa</taxon>
        <taxon>Chordata</taxon>
        <taxon>Craniata</taxon>
        <taxon>Vertebrata</taxon>
        <taxon>Euteleostomi</taxon>
        <taxon>Archelosauria</taxon>
        <taxon>Testudinata</taxon>
        <taxon>Testudines</taxon>
        <taxon>Cryptodira</taxon>
        <taxon>Durocryptodira</taxon>
        <taxon>Testudinoidea</taxon>
        <taxon>Geoemydidae</taxon>
        <taxon>Geoemydinae</taxon>
        <taxon>Mauremys</taxon>
    </lineage>
</organism>
<keyword evidence="1" id="KW-0732">Signal</keyword>
<protein>
    <submittedName>
        <fullName evidence="2">Uncharacterized protein</fullName>
    </submittedName>
</protein>
<dbReference type="PANTHER" id="PTHR36690">
    <property type="entry name" value="PROTEIN FAM237A"/>
    <property type="match status" value="1"/>
</dbReference>
<evidence type="ECO:0000313" key="3">
    <source>
        <dbReference type="Proteomes" id="UP000827986"/>
    </source>
</evidence>
<sequence>MDSVCRRRWYLQLGCILIVNLAYANPEYQKEPPGSLGEIDHHCWESSSHRLVEMKKLKVADAIIALWDFMMFLKESPKAKHNELFNDLAQNFWDMVRLLKTSVLGQNGRKMTIPQQDDIELKEKSLLVKSTACTVAAYEHCSFDGF</sequence>